<sequence length="213" mass="25457">MSRRSRSRSRSPPKRDREDRRRRDDRDREKKRDRKDKDRERRRRHRSSSSETSIAESHQLGSIFREERRRRERNDSPKLPPPPPPPPSDSPVDTSIPFDVNTLNDPTKRWLEEKIVEQVTARVHQLEAMMAEKATSARNEMEKMLRAQIEAEMAVELAECKKRDVRFWIAPVSVSQRNSENFNWNKYFRSFLNYSMSKAHAKNFRAGFEKNYV</sequence>
<dbReference type="AlphaFoldDB" id="A0AAE9EMR1"/>
<feature type="region of interest" description="Disordered" evidence="1">
    <location>
        <begin position="1"/>
        <end position="101"/>
    </location>
</feature>
<feature type="compositionally biased region" description="Pro residues" evidence="1">
    <location>
        <begin position="78"/>
        <end position="89"/>
    </location>
</feature>
<organism evidence="2 3">
    <name type="scientific">Caenorhabditis briggsae</name>
    <dbReference type="NCBI Taxonomy" id="6238"/>
    <lineage>
        <taxon>Eukaryota</taxon>
        <taxon>Metazoa</taxon>
        <taxon>Ecdysozoa</taxon>
        <taxon>Nematoda</taxon>
        <taxon>Chromadorea</taxon>
        <taxon>Rhabditida</taxon>
        <taxon>Rhabditina</taxon>
        <taxon>Rhabditomorpha</taxon>
        <taxon>Rhabditoidea</taxon>
        <taxon>Rhabditidae</taxon>
        <taxon>Peloderinae</taxon>
        <taxon>Caenorhabditis</taxon>
    </lineage>
</organism>
<proteinExistence type="predicted"/>
<accession>A0AAE9EMR1</accession>
<evidence type="ECO:0000256" key="1">
    <source>
        <dbReference type="SAM" id="MobiDB-lite"/>
    </source>
</evidence>
<dbReference type="PANTHER" id="PTHR31711:SF1">
    <property type="entry name" value="ARGININE AND GLUTAMATE-RICH PROTEIN 1"/>
    <property type="match status" value="1"/>
</dbReference>
<dbReference type="EMBL" id="CP092622">
    <property type="protein sequence ID" value="UMM24858.1"/>
    <property type="molecule type" value="Genomic_DNA"/>
</dbReference>
<dbReference type="Pfam" id="PF15346">
    <property type="entry name" value="ARGLU"/>
    <property type="match status" value="1"/>
</dbReference>
<feature type="compositionally biased region" description="Basic residues" evidence="1">
    <location>
        <begin position="1"/>
        <end position="12"/>
    </location>
</feature>
<evidence type="ECO:0000313" key="2">
    <source>
        <dbReference type="EMBL" id="UMM24858.1"/>
    </source>
</evidence>
<dbReference type="Proteomes" id="UP000829354">
    <property type="component" value="Chromosome III"/>
</dbReference>
<dbReference type="PANTHER" id="PTHR31711">
    <property type="entry name" value="ARGININE AND GLUTAMATE-RICH PROTEIN 1"/>
    <property type="match status" value="1"/>
</dbReference>
<dbReference type="InterPro" id="IPR033371">
    <property type="entry name" value="ARGLU1"/>
</dbReference>
<reference evidence="2 3" key="1">
    <citation type="submission" date="2022-04" db="EMBL/GenBank/DDBJ databases">
        <title>Chromosome-level reference genomes for two strains of Caenorhabditis briggsae: an improved platform for comparative genomics.</title>
        <authorList>
            <person name="Stevens L."/>
            <person name="Andersen E."/>
        </authorList>
    </citation>
    <scope>NUCLEOTIDE SEQUENCE [LARGE SCALE GENOMIC DNA]</scope>
    <source>
        <strain evidence="2">VX34</strain>
        <tissue evidence="2">Whole-organism</tissue>
    </source>
</reference>
<feature type="compositionally biased region" description="Basic and acidic residues" evidence="1">
    <location>
        <begin position="13"/>
        <end position="39"/>
    </location>
</feature>
<evidence type="ECO:0000313" key="3">
    <source>
        <dbReference type="Proteomes" id="UP000829354"/>
    </source>
</evidence>
<keyword evidence="3" id="KW-1185">Reference proteome</keyword>
<feature type="compositionally biased region" description="Basic and acidic residues" evidence="1">
    <location>
        <begin position="64"/>
        <end position="76"/>
    </location>
</feature>
<protein>
    <submittedName>
        <fullName evidence="2">Uncharacterized protein</fullName>
    </submittedName>
</protein>
<name>A0AAE9EMR1_CAEBR</name>
<gene>
    <name evidence="2" type="ORF">L5515_004895</name>
</gene>